<feature type="signal peptide" evidence="3">
    <location>
        <begin position="1"/>
        <end position="27"/>
    </location>
</feature>
<protein>
    <submittedName>
        <fullName evidence="5">Acylaminoacyl-peptidase</fullName>
    </submittedName>
</protein>
<dbReference type="Gene3D" id="3.40.50.1820">
    <property type="entry name" value="alpha/beta hydrolase"/>
    <property type="match status" value="1"/>
</dbReference>
<dbReference type="PANTHER" id="PTHR42776:SF27">
    <property type="entry name" value="DIPEPTIDYL PEPTIDASE FAMILY MEMBER 6"/>
    <property type="match status" value="1"/>
</dbReference>
<reference evidence="5 6" key="1">
    <citation type="submission" date="2019-07" db="EMBL/GenBank/DDBJ databases">
        <title>Whole genome shotgun sequence of Novosphingobium sediminis NBRC 106119.</title>
        <authorList>
            <person name="Hosoyama A."/>
            <person name="Uohara A."/>
            <person name="Ohji S."/>
            <person name="Ichikawa N."/>
        </authorList>
    </citation>
    <scope>NUCLEOTIDE SEQUENCE [LARGE SCALE GENOMIC DNA]</scope>
    <source>
        <strain evidence="5 6">NBRC 106119</strain>
    </source>
</reference>
<evidence type="ECO:0000259" key="4">
    <source>
        <dbReference type="Pfam" id="PF00326"/>
    </source>
</evidence>
<proteinExistence type="predicted"/>
<sequence>MAVRGWRKGLGWGIAACTLAAALPAMAEGDGTAARHTVTMDDIMALRSLSGLDCAHDGKQAVYVVGEADLKADKRRNALWLADLAGGMPLQLTSGEDIASAPSFSPDGKSIAFLSKRGKDKQAQIWLLDRRGGEARKLTDVKSDIAGFRWSPDSKTLLLMISDPAPEPPKDDEDRPLPVVVNDVKFKQDGVGFITAESHVHLALFDVATKTETRLTASDSFDVTTAEWSPDGKSVAYLTDHTVDLTDLGGQWLAVVEARAGAAPKVVAKLHGAPGQALIWSADGTKITHLVGPGGKADQYGQPHLAETVVATGATRMVPSTANIFVNAPVDLGAGQIGVVLSEDRHEVPAVVDAKGMLRRLNDGTLSVLGQCGSVVPGAPRAVLASGDGKPAEVYALDAKGGLKLLTSHNKSVADRVAWAKVEDYAATAKDGNDVHGLLVRPAGVAAGVKVPTLLWIHGGPNAQDIHAVDGYSMIAELLAAQGYAVLMPNYRGSSGRGDAYAAAIAADWGQKEVADLHASLDWAIAQGFADPARLGAGGWSYGGILTDFLIVRDNRLKAAFSGAGEGNIFALFGVDQYVQQYTQELGAPWKEPELWMRLSEPLLHADRIKTPTLFMGGMADDNVPLIGGQQLYQALKITGVPTRLVGYPEQNHGIARPSFQRDRLERIVDWFKQHLN</sequence>
<dbReference type="SUPFAM" id="SSF82171">
    <property type="entry name" value="DPP6 N-terminal domain-like"/>
    <property type="match status" value="1"/>
</dbReference>
<keyword evidence="2" id="KW-0645">Protease</keyword>
<keyword evidence="3" id="KW-0732">Signal</keyword>
<dbReference type="InterPro" id="IPR011042">
    <property type="entry name" value="6-blade_b-propeller_TolB-like"/>
</dbReference>
<organism evidence="5 6">
    <name type="scientific">Novosphingobium sediminis</name>
    <dbReference type="NCBI Taxonomy" id="707214"/>
    <lineage>
        <taxon>Bacteria</taxon>
        <taxon>Pseudomonadati</taxon>
        <taxon>Pseudomonadota</taxon>
        <taxon>Alphaproteobacteria</taxon>
        <taxon>Sphingomonadales</taxon>
        <taxon>Sphingomonadaceae</taxon>
        <taxon>Novosphingobium</taxon>
    </lineage>
</organism>
<dbReference type="GO" id="GO:0006508">
    <property type="term" value="P:proteolysis"/>
    <property type="evidence" value="ECO:0007669"/>
    <property type="project" value="InterPro"/>
</dbReference>
<dbReference type="Pfam" id="PF07676">
    <property type="entry name" value="PD40"/>
    <property type="match status" value="1"/>
</dbReference>
<dbReference type="SUPFAM" id="SSF53474">
    <property type="entry name" value="alpha/beta-Hydrolases"/>
    <property type="match status" value="1"/>
</dbReference>
<dbReference type="Pfam" id="PF00326">
    <property type="entry name" value="Peptidase_S9"/>
    <property type="match status" value="1"/>
</dbReference>
<keyword evidence="1" id="KW-0378">Hydrolase</keyword>
<evidence type="ECO:0000256" key="2">
    <source>
        <dbReference type="ARBA" id="ARBA00022825"/>
    </source>
</evidence>
<dbReference type="InterPro" id="IPR001375">
    <property type="entry name" value="Peptidase_S9_cat"/>
</dbReference>
<dbReference type="InterPro" id="IPR011659">
    <property type="entry name" value="WD40"/>
</dbReference>
<name>A0A512AGS6_9SPHN</name>
<gene>
    <name evidence="5" type="ORF">NSE01_07260</name>
</gene>
<dbReference type="Gene3D" id="2.120.10.30">
    <property type="entry name" value="TolB, C-terminal domain"/>
    <property type="match status" value="2"/>
</dbReference>
<dbReference type="AlphaFoldDB" id="A0A512AGS6"/>
<keyword evidence="2" id="KW-0720">Serine protease</keyword>
<feature type="chain" id="PRO_5022015249" evidence="3">
    <location>
        <begin position="28"/>
        <end position="677"/>
    </location>
</feature>
<evidence type="ECO:0000313" key="5">
    <source>
        <dbReference type="EMBL" id="GEN98893.1"/>
    </source>
</evidence>
<accession>A0A512AGS6</accession>
<dbReference type="Proteomes" id="UP000321464">
    <property type="component" value="Unassembled WGS sequence"/>
</dbReference>
<evidence type="ECO:0000256" key="3">
    <source>
        <dbReference type="SAM" id="SignalP"/>
    </source>
</evidence>
<keyword evidence="6" id="KW-1185">Reference proteome</keyword>
<dbReference type="EMBL" id="BJYR01000005">
    <property type="protein sequence ID" value="GEN98893.1"/>
    <property type="molecule type" value="Genomic_DNA"/>
</dbReference>
<evidence type="ECO:0000313" key="6">
    <source>
        <dbReference type="Proteomes" id="UP000321464"/>
    </source>
</evidence>
<comment type="caution">
    <text evidence="5">The sequence shown here is derived from an EMBL/GenBank/DDBJ whole genome shotgun (WGS) entry which is preliminary data.</text>
</comment>
<dbReference type="PANTHER" id="PTHR42776">
    <property type="entry name" value="SERINE PEPTIDASE S9 FAMILY MEMBER"/>
    <property type="match status" value="1"/>
</dbReference>
<evidence type="ECO:0000256" key="1">
    <source>
        <dbReference type="ARBA" id="ARBA00022801"/>
    </source>
</evidence>
<dbReference type="InterPro" id="IPR029058">
    <property type="entry name" value="AB_hydrolase_fold"/>
</dbReference>
<dbReference type="RefSeq" id="WP_170233752.1">
    <property type="nucleotide sequence ID" value="NZ_BJYR01000005.1"/>
</dbReference>
<dbReference type="GO" id="GO:0004252">
    <property type="term" value="F:serine-type endopeptidase activity"/>
    <property type="evidence" value="ECO:0007669"/>
    <property type="project" value="TreeGrafter"/>
</dbReference>
<feature type="domain" description="Peptidase S9 prolyl oligopeptidase catalytic" evidence="4">
    <location>
        <begin position="473"/>
        <end position="677"/>
    </location>
</feature>